<accession>A0A225UWF3</accession>
<sequence length="100" mass="10910">MEPVARSVDSATNGSPVGDDPSSDINQECNNPPTETHSEEKSPDVAVDDLEHTFLCVMRVLSTEGNDDPADDDYAVHEANYISLENYAQELAFLPDLTEP</sequence>
<organism evidence="2 3">
    <name type="scientific">Phytophthora megakarya</name>
    <dbReference type="NCBI Taxonomy" id="4795"/>
    <lineage>
        <taxon>Eukaryota</taxon>
        <taxon>Sar</taxon>
        <taxon>Stramenopiles</taxon>
        <taxon>Oomycota</taxon>
        <taxon>Peronosporomycetes</taxon>
        <taxon>Peronosporales</taxon>
        <taxon>Peronosporaceae</taxon>
        <taxon>Phytophthora</taxon>
    </lineage>
</organism>
<evidence type="ECO:0000313" key="3">
    <source>
        <dbReference type="Proteomes" id="UP000198211"/>
    </source>
</evidence>
<feature type="region of interest" description="Disordered" evidence="1">
    <location>
        <begin position="1"/>
        <end position="44"/>
    </location>
</feature>
<dbReference type="OrthoDB" id="144261at2759"/>
<protein>
    <submittedName>
        <fullName evidence="2">Uncharacterized protein</fullName>
    </submittedName>
</protein>
<proteinExistence type="predicted"/>
<comment type="caution">
    <text evidence="2">The sequence shown here is derived from an EMBL/GenBank/DDBJ whole genome shotgun (WGS) entry which is preliminary data.</text>
</comment>
<name>A0A225UWF3_9STRA</name>
<keyword evidence="3" id="KW-1185">Reference proteome</keyword>
<feature type="compositionally biased region" description="Polar residues" evidence="1">
    <location>
        <begin position="23"/>
        <end position="35"/>
    </location>
</feature>
<evidence type="ECO:0000256" key="1">
    <source>
        <dbReference type="SAM" id="MobiDB-lite"/>
    </source>
</evidence>
<dbReference type="AlphaFoldDB" id="A0A225UWF3"/>
<dbReference type="EMBL" id="NBNE01011498">
    <property type="protein sequence ID" value="OWY96539.1"/>
    <property type="molecule type" value="Genomic_DNA"/>
</dbReference>
<gene>
    <name evidence="2" type="ORF">PHMEG_00033168</name>
</gene>
<feature type="non-terminal residue" evidence="2">
    <location>
        <position position="1"/>
    </location>
</feature>
<reference evidence="3" key="1">
    <citation type="submission" date="2017-03" db="EMBL/GenBank/DDBJ databases">
        <title>Phytopthora megakarya and P. palmivora, two closely related causual agents of cacao black pod achieved similar genome size and gene model numbers by different mechanisms.</title>
        <authorList>
            <person name="Ali S."/>
            <person name="Shao J."/>
            <person name="Larry D.J."/>
            <person name="Kronmiller B."/>
            <person name="Shen D."/>
            <person name="Strem M.D."/>
            <person name="Melnick R.L."/>
            <person name="Guiltinan M.J."/>
            <person name="Tyler B.M."/>
            <person name="Meinhardt L.W."/>
            <person name="Bailey B.A."/>
        </authorList>
    </citation>
    <scope>NUCLEOTIDE SEQUENCE [LARGE SCALE GENOMIC DNA]</scope>
    <source>
        <strain evidence="3">zdho120</strain>
    </source>
</reference>
<evidence type="ECO:0000313" key="2">
    <source>
        <dbReference type="EMBL" id="OWY96539.1"/>
    </source>
</evidence>
<dbReference type="Proteomes" id="UP000198211">
    <property type="component" value="Unassembled WGS sequence"/>
</dbReference>